<proteinExistence type="predicted"/>
<name>A0A7Z3H282_PSEFL</name>
<dbReference type="Proteomes" id="UP000501669">
    <property type="component" value="Chromosome"/>
</dbReference>
<dbReference type="AlphaFoldDB" id="A0A7Z3H282"/>
<dbReference type="RefSeq" id="WP_169430146.1">
    <property type="nucleotide sequence ID" value="NZ_CP027561.1"/>
</dbReference>
<dbReference type="EMBL" id="CP027561">
    <property type="protein sequence ID" value="QJP98544.1"/>
    <property type="molecule type" value="Genomic_DNA"/>
</dbReference>
<evidence type="ECO:0000313" key="3">
    <source>
        <dbReference type="Proteomes" id="UP000501669"/>
    </source>
</evidence>
<evidence type="ECO:0000313" key="2">
    <source>
        <dbReference type="EMBL" id="QJP98544.1"/>
    </source>
</evidence>
<keyword evidence="1" id="KW-0472">Membrane</keyword>
<reference evidence="2 3" key="1">
    <citation type="submission" date="2018-03" db="EMBL/GenBank/DDBJ databases">
        <title>Complete genome sequence of Pseudomonas fluorescens sp. G7.</title>
        <authorList>
            <person name="Gao C.-H."/>
            <person name="Li Z."/>
            <person name="Cai P."/>
        </authorList>
    </citation>
    <scope>NUCLEOTIDE SEQUENCE [LARGE SCALE GENOMIC DNA]</scope>
    <source>
        <strain evidence="2 3">G7</strain>
    </source>
</reference>
<keyword evidence="1" id="KW-0812">Transmembrane</keyword>
<accession>A0A7Z3H282</accession>
<keyword evidence="1" id="KW-1133">Transmembrane helix</keyword>
<protein>
    <submittedName>
        <fullName evidence="2">Uncharacterized protein</fullName>
    </submittedName>
</protein>
<feature type="transmembrane region" description="Helical" evidence="1">
    <location>
        <begin position="41"/>
        <end position="59"/>
    </location>
</feature>
<organism evidence="2 3">
    <name type="scientific">Pseudomonas fluorescens</name>
    <dbReference type="NCBI Taxonomy" id="294"/>
    <lineage>
        <taxon>Bacteria</taxon>
        <taxon>Pseudomonadati</taxon>
        <taxon>Pseudomonadota</taxon>
        <taxon>Gammaproteobacteria</taxon>
        <taxon>Pseudomonadales</taxon>
        <taxon>Pseudomonadaceae</taxon>
        <taxon>Pseudomonas</taxon>
    </lineage>
</organism>
<gene>
    <name evidence="2" type="ORF">C6Y56_12780</name>
</gene>
<evidence type="ECO:0000256" key="1">
    <source>
        <dbReference type="SAM" id="Phobius"/>
    </source>
</evidence>
<sequence length="153" mass="17258">MNTNKPIGIHAVQDWRRSRGATAGNLRQPGKGHWKRDATHLLIILLLLPVGYFTAYHFAAHTLRELVNFCTARFEVDFEQAEVEPSLEVLSRSLCECQAKALLKKNGVVRLALVDSHLLAPQSLEPVTKQDAEACINALWKHDAEWARRLPVE</sequence>